<dbReference type="PANTHER" id="PTHR14186">
    <property type="entry name" value="INSULIN-LIKE GROWTH FACTOR BINDING PROTEIN-RELATED"/>
    <property type="match status" value="1"/>
</dbReference>
<keyword evidence="5" id="KW-1133">Transmembrane helix</keyword>
<dbReference type="PANTHER" id="PTHR14186:SF20">
    <property type="entry name" value="CYSTEINE-RICH MOTOR NEURON 1 PROTEIN-LIKE"/>
    <property type="match status" value="1"/>
</dbReference>
<dbReference type="Gene3D" id="2.60.40.10">
    <property type="entry name" value="Immunoglobulins"/>
    <property type="match status" value="1"/>
</dbReference>
<evidence type="ECO:0000313" key="8">
    <source>
        <dbReference type="Proteomes" id="UP000264800"/>
    </source>
</evidence>
<dbReference type="Proteomes" id="UP000264800">
    <property type="component" value="Unplaced"/>
</dbReference>
<dbReference type="AlphaFoldDB" id="A0A3Q3EFV3"/>
<dbReference type="SMART" id="SM00121">
    <property type="entry name" value="IB"/>
    <property type="match status" value="1"/>
</dbReference>
<dbReference type="SUPFAM" id="SSF48726">
    <property type="entry name" value="Immunoglobulin"/>
    <property type="match status" value="1"/>
</dbReference>
<dbReference type="InterPro" id="IPR036179">
    <property type="entry name" value="Ig-like_dom_sf"/>
</dbReference>
<dbReference type="InterPro" id="IPR009030">
    <property type="entry name" value="Growth_fac_rcpt_cys_sf"/>
</dbReference>
<dbReference type="OMA" id="HQNSAWI"/>
<evidence type="ECO:0000259" key="6">
    <source>
        <dbReference type="PROSITE" id="PS51323"/>
    </source>
</evidence>
<dbReference type="Ensembl" id="ENSKMAT00000000953.1">
    <property type="protein sequence ID" value="ENSKMAP00000000922.1"/>
    <property type="gene ID" value="ENSKMAG00000000726.1"/>
</dbReference>
<keyword evidence="5" id="KW-0472">Membrane</keyword>
<dbReference type="PROSITE" id="PS51323">
    <property type="entry name" value="IGFBP_N_2"/>
    <property type="match status" value="1"/>
</dbReference>
<evidence type="ECO:0000256" key="3">
    <source>
        <dbReference type="ARBA" id="ARBA00022729"/>
    </source>
</evidence>
<evidence type="ECO:0000256" key="4">
    <source>
        <dbReference type="ARBA" id="ARBA00023157"/>
    </source>
</evidence>
<keyword evidence="4" id="KW-1015">Disulfide bond</keyword>
<proteinExistence type="predicted"/>
<dbReference type="InterPro" id="IPR000867">
    <property type="entry name" value="IGFBP-like"/>
</dbReference>
<evidence type="ECO:0000256" key="5">
    <source>
        <dbReference type="SAM" id="Phobius"/>
    </source>
</evidence>
<dbReference type="InterPro" id="IPR011390">
    <property type="entry name" value="IGFBP_rP_mac25"/>
</dbReference>
<keyword evidence="3" id="KW-0732">Signal</keyword>
<dbReference type="GO" id="GO:0005520">
    <property type="term" value="F:insulin-like growth factor binding"/>
    <property type="evidence" value="ECO:0007669"/>
    <property type="project" value="InterPro"/>
</dbReference>
<feature type="transmembrane region" description="Helical" evidence="5">
    <location>
        <begin position="6"/>
        <end position="26"/>
    </location>
</feature>
<dbReference type="InterPro" id="IPR013783">
    <property type="entry name" value="Ig-like_fold"/>
</dbReference>
<evidence type="ECO:0000256" key="1">
    <source>
        <dbReference type="ARBA" id="ARBA00004613"/>
    </source>
</evidence>
<accession>A0A3Q3EFV3</accession>
<dbReference type="GO" id="GO:0001558">
    <property type="term" value="P:regulation of cell growth"/>
    <property type="evidence" value="ECO:0007669"/>
    <property type="project" value="InterPro"/>
</dbReference>
<name>A0A3Q3EFV3_KRYMA</name>
<reference evidence="7" key="1">
    <citation type="submission" date="2025-08" db="UniProtKB">
        <authorList>
            <consortium name="Ensembl"/>
        </authorList>
    </citation>
    <scope>IDENTIFICATION</scope>
</reference>
<evidence type="ECO:0000256" key="2">
    <source>
        <dbReference type="ARBA" id="ARBA00022525"/>
    </source>
</evidence>
<keyword evidence="2" id="KW-0964">Secreted</keyword>
<dbReference type="Pfam" id="PF00219">
    <property type="entry name" value="IGFBP"/>
    <property type="match status" value="1"/>
</dbReference>
<dbReference type="Gene3D" id="4.10.40.20">
    <property type="match status" value="1"/>
</dbReference>
<keyword evidence="5" id="KW-0812">Transmembrane</keyword>
<dbReference type="GeneTree" id="ENSGT00940000156195"/>
<reference evidence="7" key="2">
    <citation type="submission" date="2025-09" db="UniProtKB">
        <authorList>
            <consortium name="Ensembl"/>
        </authorList>
    </citation>
    <scope>IDENTIFICATION</scope>
</reference>
<dbReference type="STRING" id="37003.ENSKMAP00000000922"/>
<evidence type="ECO:0000313" key="7">
    <source>
        <dbReference type="Ensembl" id="ENSKMAP00000000922.1"/>
    </source>
</evidence>
<sequence length="289" mass="31385">DETPLLGPHLLAMWLLLFLCGPLGVLGSKESPGGSGGDPRQLQALHCPPCERIHCSTRRALRLRCKGGLTTDVCGCCPACARADGEACGGTWDYLGKCDGGMVCVHQESDADKPEAERRGVCKAGSATGCWSISLFNSCFNLFPVCWLVVFPPACGLLHLHLRADLISNLNPGPSCLEVQPNQAWLLLLRLSVCVTRAKKELSQKAKLPTHWSVYLWDGARRRRVSISTAYGANSVSVLGVTRLTLDDSGTYECRASNDPRRNDLHQSPATTWIRAQATVTVLQSEWSV</sequence>
<comment type="subcellular location">
    <subcellularLocation>
        <location evidence="1">Secreted</location>
    </subcellularLocation>
</comment>
<dbReference type="SUPFAM" id="SSF57184">
    <property type="entry name" value="Growth factor receptor domain"/>
    <property type="match status" value="1"/>
</dbReference>
<dbReference type="GO" id="GO:0009966">
    <property type="term" value="P:regulation of signal transduction"/>
    <property type="evidence" value="ECO:0007669"/>
    <property type="project" value="TreeGrafter"/>
</dbReference>
<feature type="domain" description="IGFBP N-terminal" evidence="6">
    <location>
        <begin position="43"/>
        <end position="125"/>
    </location>
</feature>
<protein>
    <recommendedName>
        <fullName evidence="6">IGFBP N-terminal domain-containing protein</fullName>
    </recommendedName>
</protein>
<keyword evidence="8" id="KW-1185">Reference proteome</keyword>
<dbReference type="GO" id="GO:0005576">
    <property type="term" value="C:extracellular region"/>
    <property type="evidence" value="ECO:0007669"/>
    <property type="project" value="UniProtKB-SubCell"/>
</dbReference>
<organism evidence="7 8">
    <name type="scientific">Kryptolebias marmoratus</name>
    <name type="common">Mangrove killifish</name>
    <name type="synonym">Rivulus marmoratus</name>
    <dbReference type="NCBI Taxonomy" id="37003"/>
    <lineage>
        <taxon>Eukaryota</taxon>
        <taxon>Metazoa</taxon>
        <taxon>Chordata</taxon>
        <taxon>Craniata</taxon>
        <taxon>Vertebrata</taxon>
        <taxon>Euteleostomi</taxon>
        <taxon>Actinopterygii</taxon>
        <taxon>Neopterygii</taxon>
        <taxon>Teleostei</taxon>
        <taxon>Neoteleostei</taxon>
        <taxon>Acanthomorphata</taxon>
        <taxon>Ovalentaria</taxon>
        <taxon>Atherinomorphae</taxon>
        <taxon>Cyprinodontiformes</taxon>
        <taxon>Rivulidae</taxon>
        <taxon>Kryptolebias</taxon>
    </lineage>
</organism>